<dbReference type="Proteomes" id="UP000834106">
    <property type="component" value="Chromosome 3"/>
</dbReference>
<name>A0AAD1Z0V0_9LAMI</name>
<evidence type="ECO:0000313" key="3">
    <source>
        <dbReference type="Proteomes" id="UP000834106"/>
    </source>
</evidence>
<dbReference type="AlphaFoldDB" id="A0AAD1Z0V0"/>
<evidence type="ECO:0000256" key="1">
    <source>
        <dbReference type="SAM" id="MobiDB-lite"/>
    </source>
</evidence>
<proteinExistence type="predicted"/>
<gene>
    <name evidence="2" type="ORF">FPE_LOCUS5717</name>
</gene>
<sequence>MARASRTNVHIAVARVHVLFSILIKLDSTLEIALNRIASMVRGTIQRWKGGRGWQPIICMPWRGDQRDHMPMDLYKRTVNYTTVSKEAAVPRYAGSKARSLPKRPNAESGKFGKVSWKHGL</sequence>
<protein>
    <submittedName>
        <fullName evidence="2">Uncharacterized protein</fullName>
    </submittedName>
</protein>
<accession>A0AAD1Z0V0</accession>
<evidence type="ECO:0000313" key="2">
    <source>
        <dbReference type="EMBL" id="CAI9758287.1"/>
    </source>
</evidence>
<feature type="region of interest" description="Disordered" evidence="1">
    <location>
        <begin position="95"/>
        <end position="121"/>
    </location>
</feature>
<reference evidence="2" key="1">
    <citation type="submission" date="2023-05" db="EMBL/GenBank/DDBJ databases">
        <authorList>
            <person name="Huff M."/>
        </authorList>
    </citation>
    <scope>NUCLEOTIDE SEQUENCE</scope>
</reference>
<dbReference type="EMBL" id="OU503038">
    <property type="protein sequence ID" value="CAI9758287.1"/>
    <property type="molecule type" value="Genomic_DNA"/>
</dbReference>
<organism evidence="2 3">
    <name type="scientific">Fraxinus pennsylvanica</name>
    <dbReference type="NCBI Taxonomy" id="56036"/>
    <lineage>
        <taxon>Eukaryota</taxon>
        <taxon>Viridiplantae</taxon>
        <taxon>Streptophyta</taxon>
        <taxon>Embryophyta</taxon>
        <taxon>Tracheophyta</taxon>
        <taxon>Spermatophyta</taxon>
        <taxon>Magnoliopsida</taxon>
        <taxon>eudicotyledons</taxon>
        <taxon>Gunneridae</taxon>
        <taxon>Pentapetalae</taxon>
        <taxon>asterids</taxon>
        <taxon>lamiids</taxon>
        <taxon>Lamiales</taxon>
        <taxon>Oleaceae</taxon>
        <taxon>Oleeae</taxon>
        <taxon>Fraxinus</taxon>
    </lineage>
</organism>
<keyword evidence="3" id="KW-1185">Reference proteome</keyword>